<evidence type="ECO:0000256" key="4">
    <source>
        <dbReference type="ARBA" id="ARBA00047707"/>
    </source>
</evidence>
<organism evidence="6 7">
    <name type="scientific">Apostasia shenzhenica</name>
    <dbReference type="NCBI Taxonomy" id="1088818"/>
    <lineage>
        <taxon>Eukaryota</taxon>
        <taxon>Viridiplantae</taxon>
        <taxon>Streptophyta</taxon>
        <taxon>Embryophyta</taxon>
        <taxon>Tracheophyta</taxon>
        <taxon>Spermatophyta</taxon>
        <taxon>Magnoliopsida</taxon>
        <taxon>Liliopsida</taxon>
        <taxon>Asparagales</taxon>
        <taxon>Orchidaceae</taxon>
        <taxon>Apostasioideae</taxon>
        <taxon>Apostasia</taxon>
    </lineage>
</organism>
<keyword evidence="6" id="KW-0670">Pyruvate</keyword>
<feature type="transmembrane region" description="Helical" evidence="5">
    <location>
        <begin position="12"/>
        <end position="40"/>
    </location>
</feature>
<dbReference type="InterPro" id="IPR000960">
    <property type="entry name" value="Flavin_mOase"/>
</dbReference>
<dbReference type="STRING" id="1088818.A0A2I0AHV8"/>
<evidence type="ECO:0000256" key="3">
    <source>
        <dbReference type="ARBA" id="ARBA00039148"/>
    </source>
</evidence>
<dbReference type="GO" id="GO:0050660">
    <property type="term" value="F:flavin adenine dinucleotide binding"/>
    <property type="evidence" value="ECO:0007669"/>
    <property type="project" value="InterPro"/>
</dbReference>
<dbReference type="Pfam" id="PF13738">
    <property type="entry name" value="Pyr_redox_3"/>
    <property type="match status" value="1"/>
</dbReference>
<keyword evidence="2 6" id="KW-0560">Oxidoreductase</keyword>
<sequence length="384" mass="42261">MEEEEYYGGRLGPVVIIVGAGPAGLATAACLSVLCIPFVVLERDDCIASLWRRRTYDRLSLHLAKRFCQLPHVPHPAGSPTFIPRADFIRYLDAYAAGFGIRPRLGVAVESAVFNHGEGKWVVTARSVATGEETEFTGRFLVVATGENSEPYVPEFAGMESFSGEAVHSVSYKNGAKYEGKSVLVVGCGNSGMEIAYDLCNHGAFTSISVRSKMQFHVVTKEIIHKGMLLLKHNILPLSLVDKLVIFLMKLKHGDLSKYGIERPKEGPFFLKETTGRSPVIDVGTVRRIKSGEIKVLPGILRIEGSLVKFTNGASLFFDAIIFATGYKSLANKWLKDENNLLNERGLPRRRFSDHWKGEKGVYCAGRAVNDSISSRSDFGSKLN</sequence>
<dbReference type="Proteomes" id="UP000236161">
    <property type="component" value="Unassembled WGS sequence"/>
</dbReference>
<keyword evidence="7" id="KW-1185">Reference proteome</keyword>
<keyword evidence="5" id="KW-1133">Transmembrane helix</keyword>
<dbReference type="SUPFAM" id="SSF51905">
    <property type="entry name" value="FAD/NAD(P)-binding domain"/>
    <property type="match status" value="2"/>
</dbReference>
<dbReference type="EMBL" id="KZ451980">
    <property type="protein sequence ID" value="PKA55131.1"/>
    <property type="molecule type" value="Genomic_DNA"/>
</dbReference>
<dbReference type="PRINTS" id="PR00368">
    <property type="entry name" value="FADPNR"/>
</dbReference>
<evidence type="ECO:0000313" key="6">
    <source>
        <dbReference type="EMBL" id="PKA55131.1"/>
    </source>
</evidence>
<dbReference type="GO" id="GO:0103075">
    <property type="term" value="F:indole-3-pyruvate monooxygenase activity"/>
    <property type="evidence" value="ECO:0007669"/>
    <property type="project" value="UniProtKB-EC"/>
</dbReference>
<keyword evidence="6" id="KW-0503">Monooxygenase</keyword>
<evidence type="ECO:0000256" key="5">
    <source>
        <dbReference type="SAM" id="Phobius"/>
    </source>
</evidence>
<keyword evidence="5" id="KW-0812">Transmembrane</keyword>
<dbReference type="EC" id="1.14.13.168" evidence="3"/>
<dbReference type="AlphaFoldDB" id="A0A2I0AHV8"/>
<dbReference type="GO" id="GO:0050661">
    <property type="term" value="F:NADP binding"/>
    <property type="evidence" value="ECO:0007669"/>
    <property type="project" value="InterPro"/>
</dbReference>
<dbReference type="Gene3D" id="3.50.50.60">
    <property type="entry name" value="FAD/NAD(P)-binding domain"/>
    <property type="match status" value="1"/>
</dbReference>
<proteinExistence type="inferred from homology"/>
<reference evidence="6 7" key="1">
    <citation type="journal article" date="2017" name="Nature">
        <title>The Apostasia genome and the evolution of orchids.</title>
        <authorList>
            <person name="Zhang G.Q."/>
            <person name="Liu K.W."/>
            <person name="Li Z."/>
            <person name="Lohaus R."/>
            <person name="Hsiao Y.Y."/>
            <person name="Niu S.C."/>
            <person name="Wang J.Y."/>
            <person name="Lin Y.C."/>
            <person name="Xu Q."/>
            <person name="Chen L.J."/>
            <person name="Yoshida K."/>
            <person name="Fujiwara S."/>
            <person name="Wang Z.W."/>
            <person name="Zhang Y.Q."/>
            <person name="Mitsuda N."/>
            <person name="Wang M."/>
            <person name="Liu G.H."/>
            <person name="Pecoraro L."/>
            <person name="Huang H.X."/>
            <person name="Xiao X.J."/>
            <person name="Lin M."/>
            <person name="Wu X.Y."/>
            <person name="Wu W.L."/>
            <person name="Chen Y.Y."/>
            <person name="Chang S.B."/>
            <person name="Sakamoto S."/>
            <person name="Ohme-Takagi M."/>
            <person name="Yagi M."/>
            <person name="Zeng S.J."/>
            <person name="Shen C.Y."/>
            <person name="Yeh C.M."/>
            <person name="Luo Y.B."/>
            <person name="Tsai W.C."/>
            <person name="Van de Peer Y."/>
            <person name="Liu Z.J."/>
        </authorList>
    </citation>
    <scope>NUCLEOTIDE SEQUENCE [LARGE SCALE GENOMIC DNA]</scope>
    <source>
        <strain evidence="7">cv. Shenzhen</strain>
        <tissue evidence="6">Stem</tissue>
    </source>
</reference>
<dbReference type="InterPro" id="IPR036188">
    <property type="entry name" value="FAD/NAD-bd_sf"/>
</dbReference>
<gene>
    <name evidence="6" type="primary">YUC11</name>
    <name evidence="6" type="ORF">AXF42_Ash003768</name>
</gene>
<dbReference type="OrthoDB" id="752677at2759"/>
<dbReference type="InterPro" id="IPR050982">
    <property type="entry name" value="Auxin_biosynth/cation_transpt"/>
</dbReference>
<evidence type="ECO:0000313" key="7">
    <source>
        <dbReference type="Proteomes" id="UP000236161"/>
    </source>
</evidence>
<dbReference type="PANTHER" id="PTHR43539:SF9">
    <property type="entry name" value="INDOLE-3-PYRUVATE MONOOXYGENASE YUCCA11-RELATED"/>
    <property type="match status" value="1"/>
</dbReference>
<protein>
    <recommendedName>
        <fullName evidence="3">indole-3-pyruvate monooxygenase</fullName>
        <ecNumber evidence="3">1.14.13.168</ecNumber>
    </recommendedName>
</protein>
<accession>A0A2I0AHV8</accession>
<dbReference type="PIRSF" id="PIRSF000332">
    <property type="entry name" value="FMO"/>
    <property type="match status" value="1"/>
</dbReference>
<name>A0A2I0AHV8_9ASPA</name>
<evidence type="ECO:0000256" key="1">
    <source>
        <dbReference type="ARBA" id="ARBA00009183"/>
    </source>
</evidence>
<comment type="catalytic activity">
    <reaction evidence="4">
        <text>indole-3-pyruvate + NADPH + O2 + H(+) = (indol-3-yl)acetate + CO2 + NADP(+) + H2O</text>
        <dbReference type="Rhea" id="RHEA:34331"/>
        <dbReference type="ChEBI" id="CHEBI:15377"/>
        <dbReference type="ChEBI" id="CHEBI:15378"/>
        <dbReference type="ChEBI" id="CHEBI:15379"/>
        <dbReference type="ChEBI" id="CHEBI:16526"/>
        <dbReference type="ChEBI" id="CHEBI:17640"/>
        <dbReference type="ChEBI" id="CHEBI:30854"/>
        <dbReference type="ChEBI" id="CHEBI:57783"/>
        <dbReference type="ChEBI" id="CHEBI:58349"/>
        <dbReference type="EC" id="1.14.13.168"/>
    </reaction>
</comment>
<keyword evidence="5" id="KW-0472">Membrane</keyword>
<comment type="similarity">
    <text evidence="1">Belongs to the FMO family.</text>
</comment>
<dbReference type="PANTHER" id="PTHR43539">
    <property type="entry name" value="FLAVIN-BINDING MONOOXYGENASE-LIKE PROTEIN (AFU_ORTHOLOGUE AFUA_4G09220)"/>
    <property type="match status" value="1"/>
</dbReference>
<evidence type="ECO:0000256" key="2">
    <source>
        <dbReference type="ARBA" id="ARBA00023002"/>
    </source>
</evidence>
<dbReference type="PRINTS" id="PR00469">
    <property type="entry name" value="PNDRDTASEII"/>
</dbReference>